<dbReference type="Gene3D" id="1.20.1070.10">
    <property type="entry name" value="Rhodopsin 7-helix transmembrane proteins"/>
    <property type="match status" value="1"/>
</dbReference>
<dbReference type="FunFam" id="2.10.25.10:FF:000565">
    <property type="entry name" value="Predicted protein"/>
    <property type="match status" value="2"/>
</dbReference>
<keyword evidence="8 19" id="KW-0812">Transmembrane</keyword>
<keyword evidence="4" id="KW-0217">Developmental protein</keyword>
<feature type="transmembrane region" description="Helical" evidence="19">
    <location>
        <begin position="4439"/>
        <end position="4460"/>
    </location>
</feature>
<evidence type="ECO:0000256" key="10">
    <source>
        <dbReference type="ARBA" id="ARBA00022737"/>
    </source>
</evidence>
<dbReference type="InterPro" id="IPR002861">
    <property type="entry name" value="Reeler_dom"/>
</dbReference>
<dbReference type="Gene3D" id="2.10.25.10">
    <property type="entry name" value="Laminin"/>
    <property type="match status" value="33"/>
</dbReference>
<feature type="disulfide bond" evidence="17">
    <location>
        <begin position="2730"/>
        <end position="2739"/>
    </location>
</feature>
<dbReference type="FunFam" id="2.10.25.10:FF:000122">
    <property type="entry name" value="Protein crumbs homolog 2"/>
    <property type="match status" value="10"/>
</dbReference>
<feature type="domain" description="EGF-like" evidence="20">
    <location>
        <begin position="3471"/>
        <end position="3511"/>
    </location>
</feature>
<comment type="caution">
    <text evidence="17">Lacks conserved residue(s) required for the propagation of feature annotation.</text>
</comment>
<dbReference type="InterPro" id="IPR024731">
    <property type="entry name" value="NELL2-like_EGF"/>
</dbReference>
<reference evidence="26" key="1">
    <citation type="submission" date="2022-11" db="UniProtKB">
        <authorList>
            <consortium name="EnsemblMetazoa"/>
        </authorList>
    </citation>
    <scope>IDENTIFICATION</scope>
</reference>
<feature type="disulfide bond" evidence="17">
    <location>
        <begin position="3034"/>
        <end position="3043"/>
    </location>
</feature>
<evidence type="ECO:0000313" key="26">
    <source>
        <dbReference type="EnsemblMetazoa" id="XP_038054050.1"/>
    </source>
</evidence>
<feature type="domain" description="EGF-like" evidence="20">
    <location>
        <begin position="3312"/>
        <end position="3348"/>
    </location>
</feature>
<feature type="domain" description="HYR" evidence="23">
    <location>
        <begin position="600"/>
        <end position="683"/>
    </location>
</feature>
<feature type="disulfide bond" evidence="17">
    <location>
        <begin position="2920"/>
        <end position="2929"/>
    </location>
</feature>
<dbReference type="Pfam" id="PF26588">
    <property type="entry name" value="GAIN_ADGRA3"/>
    <property type="match status" value="1"/>
</dbReference>
<feature type="domain" description="HYR" evidence="23">
    <location>
        <begin position="1776"/>
        <end position="1858"/>
    </location>
</feature>
<feature type="disulfide bond" evidence="17">
    <location>
        <begin position="3148"/>
        <end position="3157"/>
    </location>
</feature>
<dbReference type="GO" id="GO:0009792">
    <property type="term" value="P:embryo development ending in birth or egg hatching"/>
    <property type="evidence" value="ECO:0007669"/>
    <property type="project" value="UniProtKB-ARBA"/>
</dbReference>
<dbReference type="InterPro" id="IPR000203">
    <property type="entry name" value="GPS"/>
</dbReference>
<feature type="domain" description="EGF-like" evidence="20">
    <location>
        <begin position="2856"/>
        <end position="2892"/>
    </location>
</feature>
<dbReference type="InterPro" id="IPR057244">
    <property type="entry name" value="GAIN_B"/>
</dbReference>
<dbReference type="FunFam" id="2.10.25.10:FF:000004">
    <property type="entry name" value="Neurogenic locus notch 1"/>
    <property type="match status" value="4"/>
</dbReference>
<feature type="disulfide bond" evidence="17">
    <location>
        <begin position="2502"/>
        <end position="2511"/>
    </location>
</feature>
<feature type="disulfide bond" evidence="17">
    <location>
        <begin position="2616"/>
        <end position="2625"/>
    </location>
</feature>
<dbReference type="GO" id="GO:0060255">
    <property type="term" value="P:regulation of macromolecule metabolic process"/>
    <property type="evidence" value="ECO:0007669"/>
    <property type="project" value="UniProtKB-ARBA"/>
</dbReference>
<dbReference type="GO" id="GO:0051241">
    <property type="term" value="P:negative regulation of multicellular organismal process"/>
    <property type="evidence" value="ECO:0007669"/>
    <property type="project" value="UniProtKB-ARBA"/>
</dbReference>
<dbReference type="Gene3D" id="2.60.220.50">
    <property type="match status" value="1"/>
</dbReference>
<feature type="domain" description="G-protein coupled receptors family 2 profile 2" evidence="22">
    <location>
        <begin position="4237"/>
        <end position="4491"/>
    </location>
</feature>
<dbReference type="SUPFAM" id="SSF81321">
    <property type="entry name" value="Family A G protein-coupled receptor-like"/>
    <property type="match status" value="1"/>
</dbReference>
<dbReference type="PROSITE" id="PS50026">
    <property type="entry name" value="EGF_3"/>
    <property type="match status" value="33"/>
</dbReference>
<evidence type="ECO:0000256" key="4">
    <source>
        <dbReference type="ARBA" id="ARBA00022473"/>
    </source>
</evidence>
<feature type="domain" description="HYR" evidence="23">
    <location>
        <begin position="772"/>
        <end position="853"/>
    </location>
</feature>
<dbReference type="Proteomes" id="UP000887568">
    <property type="component" value="Unplaced"/>
</dbReference>
<evidence type="ECO:0000256" key="15">
    <source>
        <dbReference type="ARBA" id="ARBA00023180"/>
    </source>
</evidence>
<dbReference type="GO" id="GO:0002064">
    <property type="term" value="P:epithelial cell development"/>
    <property type="evidence" value="ECO:0007669"/>
    <property type="project" value="UniProtKB-ARBA"/>
</dbReference>
<feature type="domain" description="HYR" evidence="23">
    <location>
        <begin position="1362"/>
        <end position="1441"/>
    </location>
</feature>
<feature type="domain" description="HYR" evidence="23">
    <location>
        <begin position="1107"/>
        <end position="1189"/>
    </location>
</feature>
<feature type="domain" description="EGF-like" evidence="20">
    <location>
        <begin position="2818"/>
        <end position="2854"/>
    </location>
</feature>
<dbReference type="InterPro" id="IPR049883">
    <property type="entry name" value="NOTCH1_EGF-like"/>
</dbReference>
<feature type="domain" description="EGF-like" evidence="20">
    <location>
        <begin position="3391"/>
        <end position="3431"/>
    </location>
</feature>
<dbReference type="GO" id="GO:0003013">
    <property type="term" value="P:circulatory system process"/>
    <property type="evidence" value="ECO:0007669"/>
    <property type="project" value="UniProtKB-ARBA"/>
</dbReference>
<dbReference type="GO" id="GO:0004930">
    <property type="term" value="F:G protein-coupled receptor activity"/>
    <property type="evidence" value="ECO:0007669"/>
    <property type="project" value="InterPro"/>
</dbReference>
<dbReference type="InterPro" id="IPR036179">
    <property type="entry name" value="Ig-like_dom_sf"/>
</dbReference>
<feature type="domain" description="EGF-like" evidence="20">
    <location>
        <begin position="2780"/>
        <end position="2816"/>
    </location>
</feature>
<evidence type="ECO:0000256" key="3">
    <source>
        <dbReference type="ARBA" id="ARBA00007343"/>
    </source>
</evidence>
<dbReference type="PROSITE" id="PS50825">
    <property type="entry name" value="HYR"/>
    <property type="match status" value="17"/>
</dbReference>
<feature type="disulfide bond" evidence="17">
    <location>
        <begin position="3631"/>
        <end position="3640"/>
    </location>
</feature>
<feature type="domain" description="HYR" evidence="23">
    <location>
        <begin position="2190"/>
        <end position="2272"/>
    </location>
</feature>
<accession>A0A913ZS97</accession>
<dbReference type="GO" id="GO:0048638">
    <property type="term" value="P:regulation of developmental growth"/>
    <property type="evidence" value="ECO:0007669"/>
    <property type="project" value="UniProtKB-ARBA"/>
</dbReference>
<evidence type="ECO:0000259" key="23">
    <source>
        <dbReference type="PROSITE" id="PS50825"/>
    </source>
</evidence>
<dbReference type="PROSITE" id="PS50221">
    <property type="entry name" value="GAIN_B"/>
    <property type="match status" value="1"/>
</dbReference>
<keyword evidence="10" id="KW-0677">Repeat</keyword>
<evidence type="ECO:0000259" key="24">
    <source>
        <dbReference type="PROSITE" id="PS50835"/>
    </source>
</evidence>
<dbReference type="Gene3D" id="2.60.40.10">
    <property type="entry name" value="Immunoglobulins"/>
    <property type="match status" value="1"/>
</dbReference>
<evidence type="ECO:0000259" key="22">
    <source>
        <dbReference type="PROSITE" id="PS50261"/>
    </source>
</evidence>
<feature type="compositionally biased region" description="Low complexity" evidence="18">
    <location>
        <begin position="218"/>
        <end position="239"/>
    </location>
</feature>
<organism evidence="26 27">
    <name type="scientific">Patiria miniata</name>
    <name type="common">Bat star</name>
    <name type="synonym">Asterina miniata</name>
    <dbReference type="NCBI Taxonomy" id="46514"/>
    <lineage>
        <taxon>Eukaryota</taxon>
        <taxon>Metazoa</taxon>
        <taxon>Echinodermata</taxon>
        <taxon>Eleutherozoa</taxon>
        <taxon>Asterozoa</taxon>
        <taxon>Asteroidea</taxon>
        <taxon>Valvatacea</taxon>
        <taxon>Valvatida</taxon>
        <taxon>Asterinidae</taxon>
        <taxon>Patiria</taxon>
    </lineage>
</organism>
<evidence type="ECO:0000256" key="9">
    <source>
        <dbReference type="ARBA" id="ARBA00022729"/>
    </source>
</evidence>
<feature type="domain" description="HYR" evidence="23">
    <location>
        <begin position="1025"/>
        <end position="1106"/>
    </location>
</feature>
<feature type="domain" description="EGF-like" evidence="20">
    <location>
        <begin position="2704"/>
        <end position="2740"/>
    </location>
</feature>
<dbReference type="SUPFAM" id="SSF57184">
    <property type="entry name" value="Growth factor receptor domain"/>
    <property type="match status" value="6"/>
</dbReference>
<feature type="disulfide bond" evidence="17">
    <location>
        <begin position="2426"/>
        <end position="2435"/>
    </location>
</feature>
<feature type="disulfide bond" evidence="17">
    <location>
        <begin position="2464"/>
        <end position="2473"/>
    </location>
</feature>
<feature type="domain" description="EGF-like" evidence="20">
    <location>
        <begin position="2438"/>
        <end position="2474"/>
    </location>
</feature>
<dbReference type="SUPFAM" id="SSF57196">
    <property type="entry name" value="EGF/Laminin"/>
    <property type="match status" value="14"/>
</dbReference>
<feature type="domain" description="EGF-like" evidence="20">
    <location>
        <begin position="2362"/>
        <end position="2398"/>
    </location>
</feature>
<feature type="domain" description="EGF-like" evidence="20">
    <location>
        <begin position="3160"/>
        <end position="3196"/>
    </location>
</feature>
<feature type="disulfide bond" evidence="17">
    <location>
        <begin position="3612"/>
        <end position="3629"/>
    </location>
</feature>
<evidence type="ECO:0000313" key="27">
    <source>
        <dbReference type="Proteomes" id="UP000887568"/>
    </source>
</evidence>
<evidence type="ECO:0000256" key="5">
    <source>
        <dbReference type="ARBA" id="ARBA00022475"/>
    </source>
</evidence>
<feature type="disulfide bond" evidence="17">
    <location>
        <begin position="3186"/>
        <end position="3195"/>
    </location>
</feature>
<feature type="domain" description="EGF-like" evidence="20">
    <location>
        <begin position="3350"/>
        <end position="3390"/>
    </location>
</feature>
<feature type="disulfide bond" evidence="17">
    <location>
        <begin position="2578"/>
        <end position="2587"/>
    </location>
</feature>
<feature type="transmembrane region" description="Helical" evidence="19">
    <location>
        <begin position="4273"/>
        <end position="4294"/>
    </location>
</feature>
<dbReference type="InterPro" id="IPR003598">
    <property type="entry name" value="Ig_sub2"/>
</dbReference>
<feature type="domain" description="EGF-like" evidence="20">
    <location>
        <begin position="3274"/>
        <end position="3310"/>
    </location>
</feature>
<keyword evidence="13 19" id="KW-0472">Membrane</keyword>
<dbReference type="GO" id="GO:0016324">
    <property type="term" value="C:apical plasma membrane"/>
    <property type="evidence" value="ECO:0007669"/>
    <property type="project" value="UniProtKB-SubCell"/>
</dbReference>
<dbReference type="FunFam" id="2.10.25.10:FF:000005">
    <property type="entry name" value="Fibrillin 2"/>
    <property type="match status" value="1"/>
</dbReference>
<dbReference type="InterPro" id="IPR003599">
    <property type="entry name" value="Ig_sub"/>
</dbReference>
<dbReference type="OMA" id="VGYNTSC"/>
<dbReference type="InterPro" id="IPR058808">
    <property type="entry name" value="GAIN_ADGRA2/3"/>
</dbReference>
<dbReference type="InterPro" id="IPR003410">
    <property type="entry name" value="HYR_dom"/>
</dbReference>
<feature type="disulfide bond" evidence="17">
    <location>
        <begin position="3300"/>
        <end position="3309"/>
    </location>
</feature>
<dbReference type="GO" id="GO:0051093">
    <property type="term" value="P:negative regulation of developmental process"/>
    <property type="evidence" value="ECO:0007669"/>
    <property type="project" value="UniProtKB-ARBA"/>
</dbReference>
<feature type="transmembrane region" description="Helical" evidence="19">
    <location>
        <begin position="4348"/>
        <end position="4368"/>
    </location>
</feature>
<dbReference type="InterPro" id="IPR046338">
    <property type="entry name" value="GAIN_dom_sf"/>
</dbReference>
<dbReference type="FunFam" id="2.10.25.10:FF:000434">
    <property type="entry name" value="Predicted protein"/>
    <property type="match status" value="2"/>
</dbReference>
<feature type="disulfide bond" evidence="17">
    <location>
        <begin position="3110"/>
        <end position="3119"/>
    </location>
</feature>
<feature type="domain" description="HYR" evidence="23">
    <location>
        <begin position="2273"/>
        <end position="2362"/>
    </location>
</feature>
<feature type="domain" description="HYR" evidence="23">
    <location>
        <begin position="1938"/>
        <end position="2020"/>
    </location>
</feature>
<feature type="transmembrane region" description="Helical" evidence="19">
    <location>
        <begin position="4388"/>
        <end position="4411"/>
    </location>
</feature>
<feature type="domain" description="EGF-like" evidence="20">
    <location>
        <begin position="2742"/>
        <end position="2778"/>
    </location>
</feature>
<dbReference type="InterPro" id="IPR042307">
    <property type="entry name" value="Reeler_sf"/>
</dbReference>
<feature type="domain" description="EGF-like" evidence="20">
    <location>
        <begin position="2932"/>
        <end position="2968"/>
    </location>
</feature>
<feature type="domain" description="EGF-like" evidence="20">
    <location>
        <begin position="3559"/>
        <end position="3602"/>
    </location>
</feature>
<dbReference type="Pfam" id="PF00002">
    <property type="entry name" value="7tm_2"/>
    <property type="match status" value="1"/>
</dbReference>
<feature type="domain" description="EGF-like" evidence="20">
    <location>
        <begin position="3603"/>
        <end position="3641"/>
    </location>
</feature>
<dbReference type="SMART" id="SM00408">
    <property type="entry name" value="IGc2"/>
    <property type="match status" value="1"/>
</dbReference>
<dbReference type="FunFam" id="2.10.25.10:FF:000143">
    <property type="entry name" value="Protein crumbs 1"/>
    <property type="match status" value="7"/>
</dbReference>
<feature type="domain" description="EGF-like" evidence="20">
    <location>
        <begin position="3046"/>
        <end position="3082"/>
    </location>
</feature>
<feature type="disulfide bond" evidence="17">
    <location>
        <begin position="2806"/>
        <end position="2815"/>
    </location>
</feature>
<feature type="domain" description="HYR" evidence="23">
    <location>
        <begin position="1442"/>
        <end position="1524"/>
    </location>
</feature>
<dbReference type="GO" id="GO:0005112">
    <property type="term" value="F:Notch binding"/>
    <property type="evidence" value="ECO:0007669"/>
    <property type="project" value="TreeGrafter"/>
</dbReference>
<dbReference type="GO" id="GO:0061326">
    <property type="term" value="P:renal tubule development"/>
    <property type="evidence" value="ECO:0007669"/>
    <property type="project" value="UniProtKB-ARBA"/>
</dbReference>
<dbReference type="GO" id="GO:0007219">
    <property type="term" value="P:Notch signaling pathway"/>
    <property type="evidence" value="ECO:0007669"/>
    <property type="project" value="TreeGrafter"/>
</dbReference>
<dbReference type="Pfam" id="PF12947">
    <property type="entry name" value="EGF_3"/>
    <property type="match status" value="1"/>
</dbReference>
<dbReference type="SMART" id="SM00409">
    <property type="entry name" value="IG"/>
    <property type="match status" value="1"/>
</dbReference>
<dbReference type="PROSITE" id="PS01187">
    <property type="entry name" value="EGF_CA"/>
    <property type="match status" value="11"/>
</dbReference>
<feature type="domain" description="HYR" evidence="23">
    <location>
        <begin position="854"/>
        <end position="936"/>
    </location>
</feature>
<evidence type="ECO:0000259" key="25">
    <source>
        <dbReference type="PROSITE" id="PS51019"/>
    </source>
</evidence>
<feature type="domain" description="EGF-like" evidence="20">
    <location>
        <begin position="2894"/>
        <end position="2930"/>
    </location>
</feature>
<dbReference type="GO" id="GO:0048592">
    <property type="term" value="P:eye morphogenesis"/>
    <property type="evidence" value="ECO:0007669"/>
    <property type="project" value="UniProtKB-ARBA"/>
</dbReference>
<comment type="subunit">
    <text evidence="16">Interacts (via Sushi domain 21) with ITGA9:ITGB1; thereby inhibits Ca(2+) intracellular signaling and as a result represses vasocontraction. Interacts (via Sushi domain 21) with ITGA4:ITGB1; thereby inhibits Ca(2+) intracellular signaling and as a result represses vasocontraction. Interacts with ANGPT1 and ANGPT2. Interacts with PEAR1 (via extracellular domain). Interacts with HSPG2, TLN1, FN1, COPA, CCT2, IQGAP1, LAMC1 and NID1. Interacts (via C-terminus) with TIE1.</text>
</comment>
<evidence type="ECO:0000256" key="11">
    <source>
        <dbReference type="ARBA" id="ARBA00022782"/>
    </source>
</evidence>
<dbReference type="GO" id="GO:0005911">
    <property type="term" value="C:cell-cell junction"/>
    <property type="evidence" value="ECO:0007669"/>
    <property type="project" value="UniProtKB-ARBA"/>
</dbReference>
<feature type="compositionally biased region" description="Polar residues" evidence="18">
    <location>
        <begin position="191"/>
        <end position="212"/>
    </location>
</feature>
<dbReference type="CDD" id="cd08544">
    <property type="entry name" value="Reeler"/>
    <property type="match status" value="1"/>
</dbReference>
<dbReference type="PROSITE" id="PS01186">
    <property type="entry name" value="EGF_2"/>
    <property type="match status" value="30"/>
</dbReference>
<feature type="domain" description="Ig-like" evidence="24">
    <location>
        <begin position="3656"/>
        <end position="3729"/>
    </location>
</feature>
<dbReference type="Pfam" id="PF25024">
    <property type="entry name" value="EGF_TEN"/>
    <property type="match status" value="1"/>
</dbReference>
<feature type="domain" description="EGF-like" evidence="20">
    <location>
        <begin position="2970"/>
        <end position="3006"/>
    </location>
</feature>
<feature type="domain" description="GAIN-B" evidence="21">
    <location>
        <begin position="4054"/>
        <end position="4227"/>
    </location>
</feature>
<dbReference type="SMART" id="SM00179">
    <property type="entry name" value="EGF_CA"/>
    <property type="match status" value="33"/>
</dbReference>
<keyword evidence="9" id="KW-0732">Signal</keyword>
<dbReference type="PANTHER" id="PTHR12916">
    <property type="entry name" value="CYTOCHROME C OXIDASE POLYPEPTIDE VIC-2"/>
    <property type="match status" value="1"/>
</dbReference>
<feature type="disulfide bond" evidence="17">
    <location>
        <begin position="2958"/>
        <end position="2967"/>
    </location>
</feature>
<evidence type="ECO:0000256" key="13">
    <source>
        <dbReference type="ARBA" id="ARBA00023136"/>
    </source>
</evidence>
<feature type="domain" description="EGF-like" evidence="20">
    <location>
        <begin position="3236"/>
        <end position="3272"/>
    </location>
</feature>
<dbReference type="InterPro" id="IPR017981">
    <property type="entry name" value="GPCR_2-like_7TM"/>
</dbReference>
<dbReference type="InterPro" id="IPR000832">
    <property type="entry name" value="GPCR_2_secretin-like"/>
</dbReference>
<dbReference type="Pfam" id="PF07645">
    <property type="entry name" value="EGF_CA"/>
    <property type="match status" value="5"/>
</dbReference>
<dbReference type="GO" id="GO:0008593">
    <property type="term" value="P:regulation of Notch signaling pathway"/>
    <property type="evidence" value="ECO:0007669"/>
    <property type="project" value="UniProtKB-ARBA"/>
</dbReference>
<feature type="disulfide bond" evidence="17">
    <location>
        <begin position="2654"/>
        <end position="2663"/>
    </location>
</feature>
<dbReference type="SUPFAM" id="SSF48726">
    <property type="entry name" value="Immunoglobulin"/>
    <property type="match status" value="1"/>
</dbReference>
<feature type="domain" description="HYR" evidence="23">
    <location>
        <begin position="2109"/>
        <end position="2189"/>
    </location>
</feature>
<evidence type="ECO:0000256" key="19">
    <source>
        <dbReference type="SAM" id="Phobius"/>
    </source>
</evidence>
<feature type="transmembrane region" description="Helical" evidence="19">
    <location>
        <begin position="4466"/>
        <end position="4489"/>
    </location>
</feature>
<evidence type="ECO:0000256" key="18">
    <source>
        <dbReference type="SAM" id="MobiDB-lite"/>
    </source>
</evidence>
<keyword evidence="11" id="KW-0221">Differentiation</keyword>
<feature type="domain" description="EGF-like" evidence="20">
    <location>
        <begin position="2590"/>
        <end position="2626"/>
    </location>
</feature>
<feature type="domain" description="EGF-like" evidence="20">
    <location>
        <begin position="2476"/>
        <end position="2512"/>
    </location>
</feature>
<name>A0A913ZS97_PATMI</name>
<dbReference type="OrthoDB" id="283575at2759"/>
<dbReference type="CDD" id="cd00054">
    <property type="entry name" value="EGF_CA"/>
    <property type="match status" value="33"/>
</dbReference>
<evidence type="ECO:0000259" key="21">
    <source>
        <dbReference type="PROSITE" id="PS50221"/>
    </source>
</evidence>
<keyword evidence="15" id="KW-0325">Glycoprotein</keyword>
<feature type="region of interest" description="Disordered" evidence="18">
    <location>
        <begin position="4513"/>
        <end position="4555"/>
    </location>
</feature>
<evidence type="ECO:0000256" key="7">
    <source>
        <dbReference type="ARBA" id="ARBA00022553"/>
    </source>
</evidence>
<dbReference type="PROSITE" id="PS00022">
    <property type="entry name" value="EGF_1"/>
    <property type="match status" value="18"/>
</dbReference>
<feature type="disulfide bond" evidence="17">
    <location>
        <begin position="2844"/>
        <end position="2853"/>
    </location>
</feature>
<dbReference type="PROSITE" id="PS50261">
    <property type="entry name" value="G_PROTEIN_RECEP_F2_4"/>
    <property type="match status" value="1"/>
</dbReference>
<dbReference type="PANTHER" id="PTHR12916:SF4">
    <property type="entry name" value="UNINFLATABLE, ISOFORM C"/>
    <property type="match status" value="1"/>
</dbReference>
<feature type="domain" description="EGF-like" evidence="20">
    <location>
        <begin position="2552"/>
        <end position="2588"/>
    </location>
</feature>
<feature type="domain" description="EGF-like" evidence="20">
    <location>
        <begin position="3084"/>
        <end position="3120"/>
    </location>
</feature>
<dbReference type="GO" id="GO:0030182">
    <property type="term" value="P:neuron differentiation"/>
    <property type="evidence" value="ECO:0007669"/>
    <property type="project" value="UniProtKB-ARBA"/>
</dbReference>
<feature type="domain" description="EGF-like" evidence="20">
    <location>
        <begin position="3008"/>
        <end position="3044"/>
    </location>
</feature>
<feature type="domain" description="EGF-like" evidence="20">
    <location>
        <begin position="2628"/>
        <end position="2664"/>
    </location>
</feature>
<evidence type="ECO:0000256" key="8">
    <source>
        <dbReference type="ARBA" id="ARBA00022692"/>
    </source>
</evidence>
<dbReference type="GO" id="GO:0009967">
    <property type="term" value="P:positive regulation of signal transduction"/>
    <property type="evidence" value="ECO:0007669"/>
    <property type="project" value="UniProtKB-ARBA"/>
</dbReference>
<dbReference type="GO" id="GO:0060562">
    <property type="term" value="P:epithelial tube morphogenesis"/>
    <property type="evidence" value="ECO:0007669"/>
    <property type="project" value="UniProtKB-ARBA"/>
</dbReference>
<feature type="domain" description="HYR" evidence="23">
    <location>
        <begin position="394"/>
        <end position="498"/>
    </location>
</feature>
<evidence type="ECO:0000259" key="20">
    <source>
        <dbReference type="PROSITE" id="PS50026"/>
    </source>
</evidence>
<feature type="domain" description="EGF-like" evidence="20">
    <location>
        <begin position="3122"/>
        <end position="3158"/>
    </location>
</feature>
<feature type="domain" description="HYR" evidence="23">
    <location>
        <begin position="1278"/>
        <end position="1361"/>
    </location>
</feature>
<dbReference type="InterPro" id="IPR001881">
    <property type="entry name" value="EGF-like_Ca-bd_dom"/>
</dbReference>
<evidence type="ECO:0000256" key="12">
    <source>
        <dbReference type="ARBA" id="ARBA00022989"/>
    </source>
</evidence>
<dbReference type="SMART" id="SM00181">
    <property type="entry name" value="EGF"/>
    <property type="match status" value="33"/>
</dbReference>
<evidence type="ECO:0000256" key="14">
    <source>
        <dbReference type="ARBA" id="ARBA00023157"/>
    </source>
</evidence>
<evidence type="ECO:0000256" key="2">
    <source>
        <dbReference type="ARBA" id="ARBA00004651"/>
    </source>
</evidence>
<feature type="region of interest" description="Disordered" evidence="18">
    <location>
        <begin position="190"/>
        <end position="267"/>
    </location>
</feature>
<feature type="disulfide bond" evidence="17">
    <location>
        <begin position="2882"/>
        <end position="2891"/>
    </location>
</feature>
<feature type="disulfide bond" evidence="17">
    <location>
        <begin position="2996"/>
        <end position="3005"/>
    </location>
</feature>
<feature type="disulfide bond" evidence="17">
    <location>
        <begin position="3338"/>
        <end position="3347"/>
    </location>
</feature>
<evidence type="ECO:0008006" key="28">
    <source>
        <dbReference type="Google" id="ProtNLM"/>
    </source>
</evidence>
<feature type="disulfide bond" evidence="17">
    <location>
        <begin position="2540"/>
        <end position="2549"/>
    </location>
</feature>
<sequence length="4555" mass="482752">MDKRHSALQEWRQNTLLVILTVVMATSHLSRVSGYPSGPPIDSYPELCSNMLPSGHSGSPSEPPSPYFVSFNETEYTPGQLLEVTLEAILPISDYFKGFLVIVDNTPRTIGPQGEFFNVSEGTQALDCSNSTQNAWGHSNNTIKHTVTAFWKPPAYDQGPLVARATVVKEFSVFWVHILSDVIQYSPPETMLTTTQPPSTDPTESSQATSTEYPFGETTLTSTQPPSTDTTDTPQATSTENPVGETMLTTTQPPSTDPTETPQATSTEPFGELAFSTELGVSIIFTDTPQPPSTSIAVDIPDIPDDEAPSITCPDHVTMETDAFESYATVTLPNFRNATDNVVINDTWIIALGAEYEIGSTAQFGYLNSPHTITYYAEDLAGNQANCSITITVLDLEPPDITCPQNGMTFVFTDEGQSFATVTLPTDHEVSDNVQVANVIVTGSPPPTQAPMRRLLTTGILYPGNETTFEYGSRSVYYIATDLAGNENFCELVVQVNDQEPPTIDCPFSGNLMQTTDEGQDFATVVFPSNYNASDNVHISSVRISEVDIEEFPQRRRLLQFPLYSPGDNQTYGIGNHSVYYIAADFDENEASCVLNIVVKDDEPPMIMCPFTANGTTDAGLPTGTAYFPDAIVTDNSGLSVGLVANASSLLFPFPIGETIVEFVATDSSGNSARCTFIVRITDDDPPMITCPANQTVATNSSLSTVTILLPPVSSASDNSGAYTITIDVAGATHNVGDHVTLDLATGQHLLRYIITDNAMNTETCDTYITVIDDEPPTIMCPFTANGTTDAGLPTGTAYFPDAIVTDNSGLFVGLVANASSLSTPFPIGETIVEFVATDSSGNSARCTFIVRITDDETPVLECPLNIVAPTDPGQDFATVTWNSPNVTDNSGELIFPTLSHVSGSTFPLGITTVEVNATDSSSNVASCSFIIDVGDDDPPMITCPANQTVATNSSLSTVTILLPPVSSASDNSGAYTITIDVAGATHSVGDNVTLDLATGQHLLLYIITDDAMNTETCDTYITVIDDEPPTIMCPFTANGTTDAGLPTGTAYFPDAIVTDNSGMFVGLVANASSLSTPFPIGETIVEFVATDSSGNSARCTFIVRITDDEAPELECPLNIVAPTNPGQDSATVTWNLPNVTDNSGELISPTLSHMSGSTFPLGITTVEVNATDSSSNLASCSFIIDVGDDDPPMITCPANQTVATNSSLSTVTILLPPVSSASDNSGAYTITIDVAGATHNVGDHVTLDLATGQHLLRYIITDNAMNTETCDTYITVIDDEPPMITCPFTANGTTDAGLPTGTAYFPDAIVTDNSGLFVGLLANASSLSTPFPIGETIVEFVATDSSGNSARCTFIVRITDDEPPMITCPFTANGTTAAGLPTGTAYFPDAIVTDNSGLSVGLVANASSLSTPFPTGETIVEFVATDSSGNSARCTFIVRITDDEAPVVECPLNIVAPTDPGQDFATVTWNSPNVTDNSGELISPTLSHVSGSTFPLGITTVEVNATDSSSNPASCSFIIDVGDDDPPMITCPANQTVATNSSLNTVTILLPPVSSASDNSGAYTITIDVAGTTHNVGDNVTLDLATGQHLLQYIITDNAMNTEFCDTYITVIDDEPPMIMCPFTANGTTDAGLPTGTAYFPDAIVTDNSGLFVGLVANASSLSTPFPIGETIVEFVATDSSGNSARCTFIVRITDDEAPVLECPMNIVAPTDPGQDFATVMWNSPNVTDNSGELISPTLSHVSGSTFPLGITTVDVNATDSSSNIGSCFFTIDVQDSQAPVVECPMNILTGTDTGQDFATVMWYAPNVTDNSGESITANLSHVSGSTFPLGITTVSVDATDSSGRTGSCSFTVTVLDDEAPVLECPMNIVAPTDPGQDFATVMWNSPNVTDNSGELISPTLSHVSGSTFPLGITTVDVNATDSSSNIGSCFFTIDVQDSQAPVVECPMNIVTGTDTGQDFATVMWYAPNVTDNSGESITANLSHVSGSTFPLGMTTVSVDATDSSGRSGSCSFTVTVLDGESPSITCPANQTVAMDSGKNFATVVLPSPASSSDNSGVYTVTIDVDKRFYFVNDTVSFDLAASPHLVLYTATDDAGNSATCDMYIIVFDDEAPVLECPMNIVAPTDPGQDFATVMWNSPNVTDNSGELISPTLSHVSGSTFPLGITTVDVNATDSSSNIGSCFFTIDVQDSQAPVVECPMNIVTGTDTGQDFATVMWYAPNVTDNSGESITANLSHVSGSTFPLGMTTVSVDATDSSGRTGSCSFTVTVLDGESPSITCPANQTVAMDSGKNFAAVVLPSPASSFDNSGVYTVTIDVDKRFYFVNDTVFFDIAASPHLVQYTATDDAGNSDTCDMYITVFDIDDCDPNPCLNGGTCSDGINSYTCTCAPGYTDSNCTTDIDDCFPDPCLNNGTCSDGVNGFTCECAEGFEGQNCSTNIDDCDPHPCLNGGTCSDALNGYTCTCAPGYTDINCSKEIDECSPNPCMNGGVCTDGINDYTCTCAPGYTDDNCTTDIDDCDPNPCLNGGTCSDGVDSYTCTCAPGYTDSNCTTDIDDCFPDPCLNNGTCSDGVNGFTCKCAEGFEGQNCSTNTDDCHAQACFNEGTCIDGINGYTCECVAGFEGDDCSTNIDDCDPHPCLNGGTCSDALNGYTCTCAPGYTDINCSKEIDECSPNPCMNGGVCTDGINDYTCTCAPGYTDDNCTTDIDDCDPNPCLNGGTCSDGVDSFTCTCAPGYTDSNCTTDIDDCIPDPCLNNGTCSDGVNGFTCECAEGFEGQNCSTNTDDCHAQACFNEGTCIDGISGYTCECVAGFEGRDCLTNIDDCDPDPCMNDATCFDGVNRFTCACAEGFSGENCSINLDDCYHNPCMNNGTCIDGISSYVCECAEGFEGKDCEINTDDCSPDTCLNNGTCRDGINGYTCDCVAGFQGVNCSTNIDDCDPAPCMNGATCFDGVNRFTCACAEGFSGENCSINLDDCYHNPCMNNGTCIDGISSYVCECAEGFEGKDCEINIDDCSPDTCLNNGTCRDGINGYTCDCVAGFQGVNCSTNIDDCDPDPCMNGATCFDGVNRFTCACAEGFSGENCSINLDDCYHNPCMNDGTCIDGISSYVCECAEGFEGKDCEINIDDCNPDTCMNNGTCRDGINGYTCDCVAGFQGVNCSINIDDCSPDPCFNDGSCTDDINGFTCHCPEGFEGNVCLINIDDCSPQSCLNDATCVDGINDFTCECADGFEGPDCATDIDDCSPNPCMNNGTCTDGINGFTCECVAGYDGNICSTDVDDCDPNPCLNGGMCSDGVVSYTCTCAPGYVDINCTTNIDDCEPDPCLNGGTCSDGVDSYTCTCAPGYTDSRCSSDVNECEDLSSCPPANRPCINSIGGFACTCPSGYEWNSTQCTDVDECLADDAPCPDTVPCQNTEGSFTCLCNQGFAWDGGSCSDVDECLDALCADTATCVNQPGGYSCVCPAGYLWNGTSCEDIDECEQESPVCPSTSPCQNTMGSYTCICSAGYAWNGTQCTDVDECQSSEPVCPSLASCTNTQGSFRCHCQDGYTLTGQPGSSLYFCMDIDECQDVALYDCHSNATCINEPGAYRCMCSETQGYRGDGTVCTPFDLCESGPCLNQGQCTSSVGSGSYECVCTEDFTGVNCGIRVVLQGPISVLKHPEPSLITASLYDTVTLECQFENANRFAWYRNGVVLPGTRDVSFLTIAGVTSTDRGYYWCEGSGLQGVTLQTNASLLLIDGVSAFTSEARFPTLTFVDELRNKSSPIFKQISAEIITFLSEGLQSEGVQANIAVKELNSGSVVATTEILTNAGGTNSDDSELLSIVQDALVGIATASDGYMDPSSITLESSGSCVETRWPTIYGTITLPAVPLGEDTVSNSDRVCPDYTINSGQPIAYAVCVGDGFSPAQWLVELQCGRNLTVDEKLALLNRVEVNDENVMVVALQVMALTEDAEMLSDAGVASTADIMTKIADVNSSTSQVTETVVDTVGNLMFISDEVLQEAEVRENAPSRIVRVLERQLGEVSLAGDVSFREVHPNIAVEVRGVTESTLLNGLGFASANSSSSGLFGESSLMVMEGEDELFQGASESEMPSAVLMLPPEVNILARREVGGGIRVSFSVFRKRNLFQSPSLADFNKGEDRFNRTINTRVMSATVGSQPITNLNEPVTILLSRLDNDSYVDNTSCVFWEFVNASWSSEGCRLREEYITDQYIACQCDHLTNFAALMDIYPESPLTETQEFILKLLSLVGCGMSILGLAVTMVTYLSHKKLRKTRPNRILLSLCASLLCLYITFVVATALDSERGVAELDVLPCCVLAGFLHYFTLTSLCWMGVEGFNMYLLFVRVVNVYVPKFMLKASLAAWGIPALIVAITAGATREDYVGTDFCFLKQIPLIAGLLAPIGLILLFNIVVFTLVIRQFIKTSNNDLRRNRDEMSKRKLHKQRLQNALTVMTLMGLTWSIGYLNLVQAISFPVQLVFCLLNTLQGYFIFMLYGVRRAEVRKHWRRCCVFQKATFSSVPTSSQTQSSTNKPQAQRPFNPNMIPRPPSQIYRHRPDSMMPSM</sequence>
<dbReference type="GO" id="GO:0051049">
    <property type="term" value="P:regulation of transport"/>
    <property type="evidence" value="ECO:0007669"/>
    <property type="project" value="UniProtKB-ARBA"/>
</dbReference>
<feature type="disulfide bond" evidence="17">
    <location>
        <begin position="3072"/>
        <end position="3081"/>
    </location>
</feature>
<feature type="domain" description="EGF-like" evidence="20">
    <location>
        <begin position="2400"/>
        <end position="2436"/>
    </location>
</feature>
<feature type="transmembrane region" description="Helical" evidence="19">
    <location>
        <begin position="4235"/>
        <end position="4261"/>
    </location>
</feature>
<feature type="disulfide bond" evidence="17">
    <location>
        <begin position="2388"/>
        <end position="2397"/>
    </location>
</feature>
<proteinExistence type="inferred from homology"/>
<feature type="compositionally biased region" description="Polar residues" evidence="18">
    <location>
        <begin position="247"/>
        <end position="267"/>
    </location>
</feature>
<dbReference type="GO" id="GO:0048871">
    <property type="term" value="P:multicellular organismal-level homeostasis"/>
    <property type="evidence" value="ECO:0007669"/>
    <property type="project" value="UniProtKB-ARBA"/>
</dbReference>
<feature type="disulfide bond" evidence="17">
    <location>
        <begin position="3224"/>
        <end position="3233"/>
    </location>
</feature>
<dbReference type="InterPro" id="IPR000152">
    <property type="entry name" value="EGF-type_Asp/Asn_hydroxyl_site"/>
</dbReference>
<evidence type="ECO:0000256" key="16">
    <source>
        <dbReference type="ARBA" id="ARBA00063079"/>
    </source>
</evidence>
<dbReference type="EnsemblMetazoa" id="XM_038198122.1">
    <property type="protein sequence ID" value="XP_038054050.1"/>
    <property type="gene ID" value="LOC119726452"/>
</dbReference>
<evidence type="ECO:0000256" key="1">
    <source>
        <dbReference type="ARBA" id="ARBA00004247"/>
    </source>
</evidence>
<dbReference type="InterPro" id="IPR007110">
    <property type="entry name" value="Ig-like_dom"/>
</dbReference>
<dbReference type="GO" id="GO:0003002">
    <property type="term" value="P:regionalization"/>
    <property type="evidence" value="ECO:0007669"/>
    <property type="project" value="UniProtKB-ARBA"/>
</dbReference>
<dbReference type="Pfam" id="PF02014">
    <property type="entry name" value="Reeler"/>
    <property type="match status" value="1"/>
</dbReference>
<feature type="domain" description="EGF-like" evidence="20">
    <location>
        <begin position="3432"/>
        <end position="3470"/>
    </location>
</feature>
<evidence type="ECO:0000256" key="17">
    <source>
        <dbReference type="PROSITE-ProRule" id="PRU00076"/>
    </source>
</evidence>
<dbReference type="SMART" id="SM00303">
    <property type="entry name" value="GPS"/>
    <property type="match status" value="1"/>
</dbReference>
<keyword evidence="12 19" id="KW-1133">Transmembrane helix</keyword>
<dbReference type="InterPro" id="IPR013783">
    <property type="entry name" value="Ig-like_fold"/>
</dbReference>
<dbReference type="GO" id="GO:0005509">
    <property type="term" value="F:calcium ion binding"/>
    <property type="evidence" value="ECO:0007669"/>
    <property type="project" value="InterPro"/>
</dbReference>
<dbReference type="GO" id="GO:0048598">
    <property type="term" value="P:embryonic morphogenesis"/>
    <property type="evidence" value="ECO:0007669"/>
    <property type="project" value="UniProtKB-ARBA"/>
</dbReference>
<comment type="subcellular location">
    <subcellularLocation>
        <location evidence="1">Apical cell membrane</location>
        <topology evidence="1">Single-pass type I membrane protein</topology>
    </subcellularLocation>
    <subcellularLocation>
        <location evidence="2">Cell membrane</location>
        <topology evidence="2">Multi-pass membrane protein</topology>
    </subcellularLocation>
</comment>
<dbReference type="InterPro" id="IPR009030">
    <property type="entry name" value="Growth_fac_rcpt_cys_sf"/>
</dbReference>
<keyword evidence="5" id="KW-1003">Cell membrane</keyword>
<dbReference type="GO" id="GO:0005178">
    <property type="term" value="F:integrin binding"/>
    <property type="evidence" value="ECO:0007669"/>
    <property type="project" value="UniProtKB-ARBA"/>
</dbReference>
<dbReference type="GO" id="GO:0080090">
    <property type="term" value="P:regulation of primary metabolic process"/>
    <property type="evidence" value="ECO:0007669"/>
    <property type="project" value="UniProtKB-ARBA"/>
</dbReference>
<feature type="domain" description="HYR" evidence="23">
    <location>
        <begin position="1697"/>
        <end position="1775"/>
    </location>
</feature>
<feature type="domain" description="HYR" evidence="23">
    <location>
        <begin position="1859"/>
        <end position="1937"/>
    </location>
</feature>
<feature type="domain" description="HYR" evidence="23">
    <location>
        <begin position="1613"/>
        <end position="1696"/>
    </location>
</feature>
<keyword evidence="6 17" id="KW-0245">EGF-like domain</keyword>
<feature type="domain" description="Reelin" evidence="25">
    <location>
        <begin position="29"/>
        <end position="198"/>
    </location>
</feature>
<dbReference type="InterPro" id="IPR018097">
    <property type="entry name" value="EGF_Ca-bd_CS"/>
</dbReference>
<dbReference type="InterPro" id="IPR000742">
    <property type="entry name" value="EGF"/>
</dbReference>
<feature type="domain" description="EGF-like" evidence="20">
    <location>
        <begin position="3198"/>
        <end position="3234"/>
    </location>
</feature>
<feature type="compositionally biased region" description="Low complexity" evidence="18">
    <location>
        <begin position="4513"/>
        <end position="4522"/>
    </location>
</feature>
<keyword evidence="7" id="KW-0597">Phosphoprotein</keyword>
<dbReference type="Pfam" id="PF02494">
    <property type="entry name" value="HYR"/>
    <property type="match status" value="19"/>
</dbReference>
<dbReference type="FunFam" id="2.10.25.10:FF:000066">
    <property type="entry name" value="FAT atypical cadherin 4"/>
    <property type="match status" value="1"/>
</dbReference>
<feature type="domain" description="EGF-like" evidence="20">
    <location>
        <begin position="2514"/>
        <end position="2550"/>
    </location>
</feature>
<keyword evidence="27" id="KW-1185">Reference proteome</keyword>
<feature type="transmembrane region" description="Helical" evidence="19">
    <location>
        <begin position="4314"/>
        <end position="4336"/>
    </location>
</feature>
<dbReference type="PROSITE" id="PS51019">
    <property type="entry name" value="REELIN"/>
    <property type="match status" value="1"/>
</dbReference>
<feature type="domain" description="EGF-like" evidence="20">
    <location>
        <begin position="2666"/>
        <end position="2702"/>
    </location>
</feature>
<dbReference type="Pfam" id="PF00008">
    <property type="entry name" value="EGF"/>
    <property type="match status" value="19"/>
</dbReference>
<feature type="disulfide bond" evidence="17">
    <location>
        <begin position="2768"/>
        <end position="2777"/>
    </location>
</feature>
<evidence type="ECO:0000256" key="6">
    <source>
        <dbReference type="ARBA" id="ARBA00022536"/>
    </source>
</evidence>
<dbReference type="PROSITE" id="PS50835">
    <property type="entry name" value="IG_LIKE"/>
    <property type="match status" value="1"/>
</dbReference>
<feature type="disulfide bond" evidence="17">
    <location>
        <begin position="2692"/>
        <end position="2701"/>
    </location>
</feature>
<dbReference type="GeneID" id="119726452"/>
<keyword evidence="14 17" id="KW-1015">Disulfide bond</keyword>
<comment type="similarity">
    <text evidence="3">Belongs to the G-protein coupled receptor 2 family. Adhesion G-protein coupled receptor (ADGR) subfamily.</text>
</comment>
<protein>
    <recommendedName>
        <fullName evidence="28">HYR domain-containing protein</fullName>
    </recommendedName>
</protein>
<dbReference type="PROSITE" id="PS00010">
    <property type="entry name" value="ASX_HYDROXYL"/>
    <property type="match status" value="32"/>
</dbReference>
<dbReference type="RefSeq" id="XP_038054050.1">
    <property type="nucleotide sequence ID" value="XM_038198122.1"/>
</dbReference>
<dbReference type="Gene3D" id="2.60.40.4060">
    <property type="entry name" value="Reeler domain"/>
    <property type="match status" value="1"/>
</dbReference>
<dbReference type="FunFam" id="2.10.25.10:FF:000038">
    <property type="entry name" value="Fibrillin 2"/>
    <property type="match status" value="4"/>
</dbReference>
<feature type="disulfide bond" evidence="17">
    <location>
        <begin position="3262"/>
        <end position="3271"/>
    </location>
</feature>
<feature type="domain" description="EGF-like" evidence="20">
    <location>
        <begin position="3512"/>
        <end position="3547"/>
    </location>
</feature>
<dbReference type="CDD" id="cd15040">
    <property type="entry name" value="7tmB2_Adhesion"/>
    <property type="match status" value="1"/>
</dbReference>